<evidence type="ECO:0000259" key="1">
    <source>
        <dbReference type="Pfam" id="PF00026"/>
    </source>
</evidence>
<organism evidence="2 3">
    <name type="scientific">Trichobilharzia regenti</name>
    <name type="common">Nasal bird schistosome</name>
    <dbReference type="NCBI Taxonomy" id="157069"/>
    <lineage>
        <taxon>Eukaryota</taxon>
        <taxon>Metazoa</taxon>
        <taxon>Spiralia</taxon>
        <taxon>Lophotrochozoa</taxon>
        <taxon>Platyhelminthes</taxon>
        <taxon>Trematoda</taxon>
        <taxon>Digenea</taxon>
        <taxon>Strigeidida</taxon>
        <taxon>Schistosomatoidea</taxon>
        <taxon>Schistosomatidae</taxon>
        <taxon>Trichobilharzia</taxon>
    </lineage>
</organism>
<dbReference type="Pfam" id="PF00026">
    <property type="entry name" value="Asp"/>
    <property type="match status" value="1"/>
</dbReference>
<feature type="domain" description="Peptidase A1" evidence="1">
    <location>
        <begin position="88"/>
        <end position="138"/>
    </location>
</feature>
<sequence>MFDAHQFITTSETFSFSESYVYYIFLRLNTMEKYKWERHHKRFVYSFTQDQLTLGSPQGNVGFLTFRVGSFDFMTVRNHPPTTQMDIDPVFSFYLSRKNGLVGGEMVIGGVNPEYFIGDFENVPVIYDNSWSVIIKRKPTGYTHSVHHHSLVTTVSHPEFGFLAMYL</sequence>
<dbReference type="SUPFAM" id="SSF50630">
    <property type="entry name" value="Acid proteases"/>
    <property type="match status" value="1"/>
</dbReference>
<dbReference type="WBParaSite" id="TREG1_89160.1">
    <property type="protein sequence ID" value="TREG1_89160.1"/>
    <property type="gene ID" value="TREG1_89160"/>
</dbReference>
<keyword evidence="2" id="KW-1185">Reference proteome</keyword>
<proteinExistence type="predicted"/>
<dbReference type="AlphaFoldDB" id="A0AA85KJ02"/>
<dbReference type="Proteomes" id="UP000050795">
    <property type="component" value="Unassembled WGS sequence"/>
</dbReference>
<reference evidence="2" key="1">
    <citation type="submission" date="2022-06" db="EMBL/GenBank/DDBJ databases">
        <authorList>
            <person name="Berger JAMES D."/>
            <person name="Berger JAMES D."/>
        </authorList>
    </citation>
    <scope>NUCLEOTIDE SEQUENCE [LARGE SCALE GENOMIC DNA]</scope>
</reference>
<accession>A0AA85KJ02</accession>
<reference evidence="3" key="2">
    <citation type="submission" date="2023-11" db="UniProtKB">
        <authorList>
            <consortium name="WormBaseParasite"/>
        </authorList>
    </citation>
    <scope>IDENTIFICATION</scope>
</reference>
<name>A0AA85KJ02_TRIRE</name>
<dbReference type="InterPro" id="IPR021109">
    <property type="entry name" value="Peptidase_aspartic_dom_sf"/>
</dbReference>
<evidence type="ECO:0000313" key="2">
    <source>
        <dbReference type="Proteomes" id="UP000050795"/>
    </source>
</evidence>
<evidence type="ECO:0000313" key="3">
    <source>
        <dbReference type="WBParaSite" id="TREG1_89160.1"/>
    </source>
</evidence>
<dbReference type="Gene3D" id="2.60.40.1960">
    <property type="match status" value="1"/>
</dbReference>
<dbReference type="InterPro" id="IPR033121">
    <property type="entry name" value="PEPTIDASE_A1"/>
</dbReference>
<protein>
    <recommendedName>
        <fullName evidence="1">Peptidase A1 domain-containing protein</fullName>
    </recommendedName>
</protein>